<evidence type="ECO:0000313" key="7">
    <source>
        <dbReference type="EMBL" id="TFJ87204.1"/>
    </source>
</evidence>
<keyword evidence="6" id="KW-0472">Membrane</keyword>
<keyword evidence="3" id="KW-0999">Mitochondrion inner membrane</keyword>
<accession>A0A4D9D862</accession>
<comment type="subcellular location">
    <subcellularLocation>
        <location evidence="1">Mitochondrion inner membrane</location>
    </subcellularLocation>
</comment>
<proteinExistence type="predicted"/>
<dbReference type="Proteomes" id="UP000355283">
    <property type="component" value="Unassembled WGS sequence"/>
</dbReference>
<dbReference type="SUPFAM" id="SSF81415">
    <property type="entry name" value="Mitochondrial cytochrome c oxidase subunit VIc"/>
    <property type="match status" value="1"/>
</dbReference>
<dbReference type="InterPro" id="IPR034884">
    <property type="entry name" value="Cytochrome_c_oxidase_VIc/VIIs"/>
</dbReference>
<evidence type="ECO:0000256" key="4">
    <source>
        <dbReference type="ARBA" id="ARBA00022989"/>
    </source>
</evidence>
<dbReference type="EMBL" id="SDOX01000006">
    <property type="protein sequence ID" value="TFJ87204.1"/>
    <property type="molecule type" value="Genomic_DNA"/>
</dbReference>
<protein>
    <submittedName>
        <fullName evidence="7">Uncharacterized protein</fullName>
    </submittedName>
</protein>
<comment type="caution">
    <text evidence="7">The sequence shown here is derived from an EMBL/GenBank/DDBJ whole genome shotgun (WGS) entry which is preliminary data.</text>
</comment>
<dbReference type="InterPro" id="IPR037169">
    <property type="entry name" value="Cytochrome_c_oxidase_VIc_sf"/>
</dbReference>
<name>A0A4D9D862_9STRA</name>
<evidence type="ECO:0000256" key="2">
    <source>
        <dbReference type="ARBA" id="ARBA00022692"/>
    </source>
</evidence>
<dbReference type="GO" id="GO:0005743">
    <property type="term" value="C:mitochondrial inner membrane"/>
    <property type="evidence" value="ECO:0007669"/>
    <property type="project" value="UniProtKB-SubCell"/>
</dbReference>
<evidence type="ECO:0000256" key="1">
    <source>
        <dbReference type="ARBA" id="ARBA00004273"/>
    </source>
</evidence>
<evidence type="ECO:0000256" key="3">
    <source>
        <dbReference type="ARBA" id="ARBA00022792"/>
    </source>
</evidence>
<organism evidence="7 8">
    <name type="scientific">Nannochloropsis salina CCMP1776</name>
    <dbReference type="NCBI Taxonomy" id="1027361"/>
    <lineage>
        <taxon>Eukaryota</taxon>
        <taxon>Sar</taxon>
        <taxon>Stramenopiles</taxon>
        <taxon>Ochrophyta</taxon>
        <taxon>Eustigmatophyceae</taxon>
        <taxon>Eustigmatales</taxon>
        <taxon>Monodopsidaceae</taxon>
        <taxon>Microchloropsis</taxon>
        <taxon>Microchloropsis salina</taxon>
    </lineage>
</organism>
<keyword evidence="2" id="KW-0812">Transmembrane</keyword>
<keyword evidence="4" id="KW-1133">Transmembrane helix</keyword>
<evidence type="ECO:0000256" key="5">
    <source>
        <dbReference type="ARBA" id="ARBA00023128"/>
    </source>
</evidence>
<keyword evidence="5" id="KW-0496">Mitochondrion</keyword>
<keyword evidence="8" id="KW-1185">Reference proteome</keyword>
<evidence type="ECO:0000256" key="6">
    <source>
        <dbReference type="ARBA" id="ARBA00023136"/>
    </source>
</evidence>
<dbReference type="Pfam" id="PF02937">
    <property type="entry name" value="COX6C"/>
    <property type="match status" value="1"/>
</dbReference>
<reference evidence="7 8" key="1">
    <citation type="submission" date="2019-01" db="EMBL/GenBank/DDBJ databases">
        <title>Nuclear Genome Assembly of the Microalgal Biofuel strain Nannochloropsis salina CCMP1776.</title>
        <authorList>
            <person name="Hovde B."/>
        </authorList>
    </citation>
    <scope>NUCLEOTIDE SEQUENCE [LARGE SCALE GENOMIC DNA]</scope>
    <source>
        <strain evidence="7 8">CCMP1776</strain>
    </source>
</reference>
<gene>
    <name evidence="7" type="ORF">NSK_001536</name>
</gene>
<sequence length="84" mass="8818">MSAVKVLIREAMIGTGLGVVGGVVWKVAIAAPTNRTYKTYYKNLEATDASSASASPENAEILEKMEKVIATLEGGADEGGEEEE</sequence>
<evidence type="ECO:0000313" key="8">
    <source>
        <dbReference type="Proteomes" id="UP000355283"/>
    </source>
</evidence>
<dbReference type="AlphaFoldDB" id="A0A4D9D862"/>